<evidence type="ECO:0000313" key="1">
    <source>
        <dbReference type="EMBL" id="SHJ81022.1"/>
    </source>
</evidence>
<dbReference type="Proteomes" id="UP000184192">
    <property type="component" value="Unassembled WGS sequence"/>
</dbReference>
<protein>
    <submittedName>
        <fullName evidence="1">Uncharacterized protein</fullName>
    </submittedName>
</protein>
<dbReference type="AlphaFoldDB" id="A0A1M6MC11"/>
<dbReference type="EMBL" id="FQZN01000071">
    <property type="protein sequence ID" value="SHJ81022.1"/>
    <property type="molecule type" value="Genomic_DNA"/>
</dbReference>
<reference evidence="2" key="1">
    <citation type="submission" date="2016-11" db="EMBL/GenBank/DDBJ databases">
        <authorList>
            <person name="Varghese N."/>
            <person name="Submissions S."/>
        </authorList>
    </citation>
    <scope>NUCLEOTIDE SEQUENCE [LARGE SCALE GENOMIC DNA]</scope>
    <source>
        <strain evidence="2">DSM 26884</strain>
    </source>
</reference>
<evidence type="ECO:0000313" key="2">
    <source>
        <dbReference type="Proteomes" id="UP000184192"/>
    </source>
</evidence>
<dbReference type="RefSeq" id="WP_025835953.1">
    <property type="nucleotide sequence ID" value="NZ_FQZN01000071.1"/>
</dbReference>
<accession>A0A1M6MC11</accession>
<gene>
    <name evidence="1" type="ORF">SAMN05444350_1715</name>
</gene>
<name>A0A1M6MC11_9BACE</name>
<organism evidence="1 2">
    <name type="scientific">Bacteroides stercorirosoris</name>
    <dbReference type="NCBI Taxonomy" id="871324"/>
    <lineage>
        <taxon>Bacteria</taxon>
        <taxon>Pseudomonadati</taxon>
        <taxon>Bacteroidota</taxon>
        <taxon>Bacteroidia</taxon>
        <taxon>Bacteroidales</taxon>
        <taxon>Bacteroidaceae</taxon>
        <taxon>Bacteroides</taxon>
    </lineage>
</organism>
<dbReference type="GeneID" id="92715000"/>
<keyword evidence="2" id="KW-1185">Reference proteome</keyword>
<proteinExistence type="predicted"/>
<sequence>MNTKIIKQDIDSLIQGISTILSKNRCSLTDEERVLLQDCMKQLELQKQQVPIDWTSILNSVSVIARFFISFKDLLF</sequence>